<evidence type="ECO:0000313" key="8">
    <source>
        <dbReference type="EMBL" id="ORV87701.1"/>
    </source>
</evidence>
<dbReference type="Pfam" id="PF02525">
    <property type="entry name" value="Flavodoxin_2"/>
    <property type="match status" value="1"/>
</dbReference>
<dbReference type="SUPFAM" id="SSF52218">
    <property type="entry name" value="Flavoproteins"/>
    <property type="match status" value="1"/>
</dbReference>
<dbReference type="InterPro" id="IPR029039">
    <property type="entry name" value="Flavoprotein-like_sf"/>
</dbReference>
<proteinExistence type="inferred from homology"/>
<dbReference type="PANTHER" id="PTHR43741:SF4">
    <property type="entry name" value="FMN-DEPENDENT NADH:QUINONE OXIDOREDUCTASE"/>
    <property type="match status" value="1"/>
</dbReference>
<organism evidence="8 9">
    <name type="scientific">Mycolicibacterium iranicum</name>
    <name type="common">Mycobacterium iranicum</name>
    <dbReference type="NCBI Taxonomy" id="912594"/>
    <lineage>
        <taxon>Bacteria</taxon>
        <taxon>Bacillati</taxon>
        <taxon>Actinomycetota</taxon>
        <taxon>Actinomycetes</taxon>
        <taxon>Mycobacteriales</taxon>
        <taxon>Mycobacteriaceae</taxon>
        <taxon>Mycolicibacterium</taxon>
    </lineage>
</organism>
<dbReference type="GO" id="GO:0016652">
    <property type="term" value="F:oxidoreductase activity, acting on NAD(P)H as acceptor"/>
    <property type="evidence" value="ECO:0007669"/>
    <property type="project" value="UniProtKB-UniRule"/>
</dbReference>
<comment type="cofactor">
    <cofactor evidence="6">
        <name>FMN</name>
        <dbReference type="ChEBI" id="CHEBI:58210"/>
    </cofactor>
    <text evidence="6">Binds 1 FMN per subunit.</text>
</comment>
<reference evidence="8 9" key="1">
    <citation type="submission" date="2016-01" db="EMBL/GenBank/DDBJ databases">
        <title>The new phylogeny of the genus Mycobacterium.</title>
        <authorList>
            <person name="Tarcisio F."/>
            <person name="Conor M."/>
            <person name="Antonella G."/>
            <person name="Elisabetta G."/>
            <person name="Giulia F.S."/>
            <person name="Sara T."/>
            <person name="Anna F."/>
            <person name="Clotilde B."/>
            <person name="Roberto B."/>
            <person name="Veronica D.S."/>
            <person name="Fabio R."/>
            <person name="Monica P."/>
            <person name="Olivier J."/>
            <person name="Enrico T."/>
            <person name="Nicola S."/>
        </authorList>
    </citation>
    <scope>NUCLEOTIDE SEQUENCE [LARGE SCALE GENOMIC DNA]</scope>
    <source>
        <strain evidence="8 9">DSM 45541</strain>
    </source>
</reference>
<dbReference type="GO" id="GO:0010181">
    <property type="term" value="F:FMN binding"/>
    <property type="evidence" value="ECO:0007669"/>
    <property type="project" value="UniProtKB-UniRule"/>
</dbReference>
<comment type="caution">
    <text evidence="6">Lacks conserved residue(s) required for the propagation of feature annotation.</text>
</comment>
<evidence type="ECO:0000256" key="6">
    <source>
        <dbReference type="HAMAP-Rule" id="MF_01216"/>
    </source>
</evidence>
<dbReference type="InterPro" id="IPR003680">
    <property type="entry name" value="Flavodoxin_fold"/>
</dbReference>
<dbReference type="InterPro" id="IPR050104">
    <property type="entry name" value="FMN-dep_NADH:Q_OxRdtase_AzoR1"/>
</dbReference>
<feature type="binding site" evidence="6">
    <location>
        <begin position="16"/>
        <end position="18"/>
    </location>
    <ligand>
        <name>FMN</name>
        <dbReference type="ChEBI" id="CHEBI:58210"/>
    </ligand>
</feature>
<evidence type="ECO:0000256" key="2">
    <source>
        <dbReference type="ARBA" id="ARBA00022643"/>
    </source>
</evidence>
<feature type="binding site" evidence="6">
    <location>
        <begin position="121"/>
        <end position="124"/>
    </location>
    <ligand>
        <name>FMN</name>
        <dbReference type="ChEBI" id="CHEBI:58210"/>
    </ligand>
</feature>
<evidence type="ECO:0000256" key="3">
    <source>
        <dbReference type="ARBA" id="ARBA00023002"/>
    </source>
</evidence>
<comment type="similarity">
    <text evidence="6">Belongs to the azoreductase type 1 family.</text>
</comment>
<comment type="function">
    <text evidence="6">Quinone reductase that provides resistance to thiol-specific stress caused by electrophilic quinones.</text>
</comment>
<protein>
    <recommendedName>
        <fullName evidence="6">FMN dependent NADH:quinone oxidoreductase</fullName>
        <ecNumber evidence="6">1.6.5.-</ecNumber>
    </recommendedName>
    <alternativeName>
        <fullName evidence="6">Azo-dye reductase</fullName>
    </alternativeName>
    <alternativeName>
        <fullName evidence="6">FMN-dependent NADH-azo compound oxidoreductase</fullName>
    </alternativeName>
    <alternativeName>
        <fullName evidence="6">FMN-dependent NADH-azoreductase</fullName>
        <ecNumber evidence="6">1.7.1.17</ecNumber>
    </alternativeName>
</protein>
<sequence length="198" mass="20962">MTHLLHIDSSVQGDRSVSRNLTARAVGRWRAAHPDGTVTYRDLAAVPLPHLDPQNSATLSAELVDEIKAADVIVLGLPLYNFGPPSTVKAWVDHIVAPGLSIDAESGKGLLGGTELIAIETRGGGYGPGTPREGWDHAHTWLTHGLSLTGLQPRFVVVELTMAETNPAMAELRPLAAQSLADGQAEIDRLWSAGESAA</sequence>
<evidence type="ECO:0000259" key="7">
    <source>
        <dbReference type="Pfam" id="PF02525"/>
    </source>
</evidence>
<keyword evidence="2 6" id="KW-0288">FMN</keyword>
<evidence type="ECO:0000313" key="9">
    <source>
        <dbReference type="Proteomes" id="UP000193622"/>
    </source>
</evidence>
<evidence type="ECO:0000256" key="4">
    <source>
        <dbReference type="ARBA" id="ARBA00023027"/>
    </source>
</evidence>
<dbReference type="EC" id="1.6.5.-" evidence="6"/>
<dbReference type="EC" id="1.7.1.17" evidence="6"/>
<dbReference type="HAMAP" id="MF_01216">
    <property type="entry name" value="Azoreductase_type1"/>
    <property type="match status" value="1"/>
</dbReference>
<dbReference type="Gene3D" id="3.40.50.360">
    <property type="match status" value="1"/>
</dbReference>
<dbReference type="GO" id="GO:0009055">
    <property type="term" value="F:electron transfer activity"/>
    <property type="evidence" value="ECO:0007669"/>
    <property type="project" value="UniProtKB-UniRule"/>
</dbReference>
<accession>A0A1X1WM64</accession>
<comment type="caution">
    <text evidence="8">The sequence shown here is derived from an EMBL/GenBank/DDBJ whole genome shotgun (WGS) entry which is preliminary data.</text>
</comment>
<dbReference type="AlphaFoldDB" id="A0A1X1WM64"/>
<feature type="domain" description="Flavodoxin-like fold" evidence="7">
    <location>
        <begin position="3"/>
        <end position="162"/>
    </location>
</feature>
<comment type="subunit">
    <text evidence="6">Homodimer.</text>
</comment>
<dbReference type="InterPro" id="IPR023048">
    <property type="entry name" value="NADH:quinone_OxRdtase_FMN_depd"/>
</dbReference>
<gene>
    <name evidence="6" type="primary">azoR</name>
    <name evidence="8" type="ORF">AWC12_15105</name>
</gene>
<dbReference type="Proteomes" id="UP000193622">
    <property type="component" value="Unassembled WGS sequence"/>
</dbReference>
<name>A0A1X1WM64_MYCIR</name>
<comment type="catalytic activity">
    <reaction evidence="5">
        <text>N,N-dimethyl-1,4-phenylenediamine + anthranilate + 2 NAD(+) = 2-(4-dimethylaminophenyl)diazenylbenzoate + 2 NADH + 2 H(+)</text>
        <dbReference type="Rhea" id="RHEA:55872"/>
        <dbReference type="ChEBI" id="CHEBI:15378"/>
        <dbReference type="ChEBI" id="CHEBI:15783"/>
        <dbReference type="ChEBI" id="CHEBI:16567"/>
        <dbReference type="ChEBI" id="CHEBI:57540"/>
        <dbReference type="ChEBI" id="CHEBI:57945"/>
        <dbReference type="ChEBI" id="CHEBI:71579"/>
        <dbReference type="EC" id="1.7.1.17"/>
    </reaction>
    <physiologicalReaction direction="right-to-left" evidence="5">
        <dbReference type="Rhea" id="RHEA:55874"/>
    </physiologicalReaction>
</comment>
<comment type="catalytic activity">
    <reaction evidence="6">
        <text>2 a quinone + NADH + H(+) = 2 a 1,4-benzosemiquinone + NAD(+)</text>
        <dbReference type="Rhea" id="RHEA:65952"/>
        <dbReference type="ChEBI" id="CHEBI:15378"/>
        <dbReference type="ChEBI" id="CHEBI:57540"/>
        <dbReference type="ChEBI" id="CHEBI:57945"/>
        <dbReference type="ChEBI" id="CHEBI:132124"/>
        <dbReference type="ChEBI" id="CHEBI:134225"/>
    </reaction>
</comment>
<keyword evidence="1 6" id="KW-0285">Flavoprotein</keyword>
<dbReference type="GO" id="GO:0016655">
    <property type="term" value="F:oxidoreductase activity, acting on NAD(P)H, quinone or similar compound as acceptor"/>
    <property type="evidence" value="ECO:0007669"/>
    <property type="project" value="InterPro"/>
</dbReference>
<dbReference type="EMBL" id="LQPC01000030">
    <property type="protein sequence ID" value="ORV87701.1"/>
    <property type="molecule type" value="Genomic_DNA"/>
</dbReference>
<keyword evidence="4 6" id="KW-0520">NAD</keyword>
<comment type="function">
    <text evidence="6">Also exhibits azoreductase activity. Catalyzes the reductive cleavage of the azo bond in aromatic azo compounds to the corresponding amines.</text>
</comment>
<keyword evidence="3 6" id="KW-0560">Oxidoreductase</keyword>
<evidence type="ECO:0000256" key="1">
    <source>
        <dbReference type="ARBA" id="ARBA00022630"/>
    </source>
</evidence>
<feature type="binding site" evidence="6">
    <location>
        <position position="10"/>
    </location>
    <ligand>
        <name>FMN</name>
        <dbReference type="ChEBI" id="CHEBI:58210"/>
    </ligand>
</feature>
<evidence type="ECO:0000256" key="5">
    <source>
        <dbReference type="ARBA" id="ARBA00048542"/>
    </source>
</evidence>
<dbReference type="PANTHER" id="PTHR43741">
    <property type="entry name" value="FMN-DEPENDENT NADH-AZOREDUCTASE 1"/>
    <property type="match status" value="1"/>
</dbReference>